<keyword evidence="2" id="KW-1185">Reference proteome</keyword>
<dbReference type="STRING" id="1230097.A0A423X803"/>
<sequence>MASSAPIVVAVSVSPIRSAQSTPARRRQLTPSIEASTNERFLILNTPKSKPVNLTIGARIPIQGLSAPKLLFPEGIASVQGASEYTHAHPSRTAPWNISRRLRDAGRHVLLPVDLRDPAVDLDGQVVRPLLYHVFPGTFNVDFGRQRSFILFQVDVLPQEPWPLTVGGLPITITDNTRGRGPLFPRQILAASLDNICPEFDSQDLSIGTVLLQLARRTNDEFSKNFPAVRLLELIYATDTSLYAVLADVNFYAVLRRLPTRIAGRFVGYFRNTDLGKPLWADLPARRIITPQPAQGIIDDTQYDILRPGICICSEAQKDHGHPTWFSTTSGILVENSAGDRFMTAASHGIDATSWKTPGIWQVGSGDSRYLGEAVQEISFTDVSLVKLGPGIDFINEPFENSAGEVPRFTRLFGEDPSDTVVAGLCYFDSPYTGQMEGVVVMISVRIESSPHPTEDSLQYVVYDWSYVGQEEGTETKVRPPNGTCGAAIWNDDGVVLGFYHFYLQEGPFAGFSATVRASEVVRAGYRLAR</sequence>
<reference evidence="1 2" key="1">
    <citation type="submission" date="2015-09" db="EMBL/GenBank/DDBJ databases">
        <title>Host preference determinants of Valsa canker pathogens revealed by comparative genomics.</title>
        <authorList>
            <person name="Yin Z."/>
            <person name="Huang L."/>
        </authorList>
    </citation>
    <scope>NUCLEOTIDE SEQUENCE [LARGE SCALE GENOMIC DNA]</scope>
    <source>
        <strain evidence="1 2">SXYLt</strain>
    </source>
</reference>
<organism evidence="1 2">
    <name type="scientific">Cytospora leucostoma</name>
    <dbReference type="NCBI Taxonomy" id="1230097"/>
    <lineage>
        <taxon>Eukaryota</taxon>
        <taxon>Fungi</taxon>
        <taxon>Dikarya</taxon>
        <taxon>Ascomycota</taxon>
        <taxon>Pezizomycotina</taxon>
        <taxon>Sordariomycetes</taxon>
        <taxon>Sordariomycetidae</taxon>
        <taxon>Diaporthales</taxon>
        <taxon>Cytosporaceae</taxon>
        <taxon>Cytospora</taxon>
    </lineage>
</organism>
<evidence type="ECO:0000313" key="1">
    <source>
        <dbReference type="EMBL" id="ROW11787.1"/>
    </source>
</evidence>
<dbReference type="OrthoDB" id="4155294at2759"/>
<gene>
    <name evidence="1" type="ORF">VPNG_04952</name>
</gene>
<accession>A0A423X803</accession>
<proteinExistence type="predicted"/>
<comment type="caution">
    <text evidence="1">The sequence shown here is derived from an EMBL/GenBank/DDBJ whole genome shotgun (WGS) entry which is preliminary data.</text>
</comment>
<protein>
    <submittedName>
        <fullName evidence="1">Uncharacterized protein</fullName>
    </submittedName>
</protein>
<dbReference type="EMBL" id="LKEB01000025">
    <property type="protein sequence ID" value="ROW11787.1"/>
    <property type="molecule type" value="Genomic_DNA"/>
</dbReference>
<dbReference type="InParanoid" id="A0A423X803"/>
<dbReference type="Proteomes" id="UP000285146">
    <property type="component" value="Unassembled WGS sequence"/>
</dbReference>
<evidence type="ECO:0000313" key="2">
    <source>
        <dbReference type="Proteomes" id="UP000285146"/>
    </source>
</evidence>
<dbReference type="AlphaFoldDB" id="A0A423X803"/>
<name>A0A423X803_9PEZI</name>